<dbReference type="PANTHER" id="PTHR35811">
    <property type="entry name" value="SLR1870 PROTEIN"/>
    <property type="match status" value="1"/>
</dbReference>
<dbReference type="RefSeq" id="WP_077589292.1">
    <property type="nucleotide sequence ID" value="NZ_CP019640.1"/>
</dbReference>
<proteinExistence type="predicted"/>
<evidence type="ECO:0000313" key="2">
    <source>
        <dbReference type="EMBL" id="AQQ53399.1"/>
    </source>
</evidence>
<dbReference type="EMBL" id="CP019640">
    <property type="protein sequence ID" value="AQQ53399.1"/>
    <property type="molecule type" value="Genomic_DNA"/>
</dbReference>
<dbReference type="OrthoDB" id="2379772at2"/>
<dbReference type="InterPro" id="IPR021139">
    <property type="entry name" value="NYN"/>
</dbReference>
<reference evidence="2 3" key="1">
    <citation type="submission" date="2017-02" db="EMBL/GenBank/DDBJ databases">
        <title>The complete genomic sequence of a novel cold adapted crude oil-degrading bacterium Planococcus qaidamina Y42.</title>
        <authorList>
            <person name="Yang R."/>
        </authorList>
    </citation>
    <scope>NUCLEOTIDE SEQUENCE [LARGE SCALE GENOMIC DNA]</scope>
    <source>
        <strain evidence="2 3">Y42</strain>
    </source>
</reference>
<dbReference type="AlphaFoldDB" id="A0A1Q2KYX1"/>
<dbReference type="PANTHER" id="PTHR35811:SF1">
    <property type="entry name" value="HTH OST-TYPE DOMAIN-CONTAINING PROTEIN"/>
    <property type="match status" value="1"/>
</dbReference>
<protein>
    <recommendedName>
        <fullName evidence="1">NYN domain-containing protein</fullName>
    </recommendedName>
</protein>
<evidence type="ECO:0000313" key="3">
    <source>
        <dbReference type="Proteomes" id="UP000188184"/>
    </source>
</evidence>
<evidence type="ECO:0000259" key="1">
    <source>
        <dbReference type="Pfam" id="PF01936"/>
    </source>
</evidence>
<keyword evidence="3" id="KW-1185">Reference proteome</keyword>
<dbReference type="GO" id="GO:0004540">
    <property type="term" value="F:RNA nuclease activity"/>
    <property type="evidence" value="ECO:0007669"/>
    <property type="project" value="InterPro"/>
</dbReference>
<dbReference type="Gene3D" id="3.40.50.1010">
    <property type="entry name" value="5'-nuclease"/>
    <property type="match status" value="1"/>
</dbReference>
<sequence>MLDQSIESKPRLKIFMDYENLASTFPEHTGKEVRYVNFFERLRNELSSQFTIVSIKGYANFDSPFFQSQREQGWLTSCGVEPLHCSVGAKSTTDVKITIDVMKELARPTADVLGIISNDRDFAPLLQEIRNAGKQALLICTSGGTNEALPKYADATLDLEKLFGNKEASFSQQVLEEAETISYTIEEANETEEMLLFLQGSSLYKKAKIQNIRIGLKGFAVFCQNSGKWKFSRVIHLVKVAHRRGLLQLVPSDSDDDLFFANLKDARPTIAN</sequence>
<gene>
    <name evidence="2" type="ORF">B0X71_10160</name>
</gene>
<dbReference type="Proteomes" id="UP000188184">
    <property type="component" value="Chromosome"/>
</dbReference>
<dbReference type="Pfam" id="PF01936">
    <property type="entry name" value="NYN"/>
    <property type="match status" value="1"/>
</dbReference>
<name>A0A1Q2KYX1_9BACL</name>
<organism evidence="2 3">
    <name type="scientific">Planococcus lenghuensis</name>
    <dbReference type="NCBI Taxonomy" id="2213202"/>
    <lineage>
        <taxon>Bacteria</taxon>
        <taxon>Bacillati</taxon>
        <taxon>Bacillota</taxon>
        <taxon>Bacilli</taxon>
        <taxon>Bacillales</taxon>
        <taxon>Caryophanaceae</taxon>
        <taxon>Planococcus</taxon>
    </lineage>
</organism>
<accession>A0A1Q2KYX1</accession>
<feature type="domain" description="NYN" evidence="1">
    <location>
        <begin position="12"/>
        <end position="159"/>
    </location>
</feature>
<dbReference type="KEGG" id="pmar:B0X71_10160"/>